<organism evidence="2">
    <name type="scientific">Anopheles marajoara</name>
    <dbReference type="NCBI Taxonomy" id="58244"/>
    <lineage>
        <taxon>Eukaryota</taxon>
        <taxon>Metazoa</taxon>
        <taxon>Ecdysozoa</taxon>
        <taxon>Arthropoda</taxon>
        <taxon>Hexapoda</taxon>
        <taxon>Insecta</taxon>
        <taxon>Pterygota</taxon>
        <taxon>Neoptera</taxon>
        <taxon>Endopterygota</taxon>
        <taxon>Diptera</taxon>
        <taxon>Nematocera</taxon>
        <taxon>Culicoidea</taxon>
        <taxon>Culicidae</taxon>
        <taxon>Anophelinae</taxon>
        <taxon>Anopheles</taxon>
    </lineage>
</organism>
<keyword evidence="1" id="KW-0732">Signal</keyword>
<accession>A0A2M4CEA1</accession>
<sequence length="70" mass="7908">MVFMGIFFSLSLFSVHFVNSREPPKRILSAYRCGGLVDAAATFFRFQDIQQQPRPSQPASQLAVKSQTQQ</sequence>
<reference evidence="2" key="1">
    <citation type="submission" date="2018-01" db="EMBL/GenBank/DDBJ databases">
        <title>An insight into the sialome of Amazonian anophelines.</title>
        <authorList>
            <person name="Ribeiro J.M."/>
            <person name="Scarpassa V."/>
            <person name="Calvo E."/>
        </authorList>
    </citation>
    <scope>NUCLEOTIDE SEQUENCE</scope>
    <source>
        <tissue evidence="2">Salivary glands</tissue>
    </source>
</reference>
<name>A0A2M4CEA1_9DIPT</name>
<dbReference type="EMBL" id="GGFJ01014509">
    <property type="protein sequence ID" value="MBW63650.1"/>
    <property type="molecule type" value="Transcribed_RNA"/>
</dbReference>
<feature type="signal peptide" evidence="1">
    <location>
        <begin position="1"/>
        <end position="20"/>
    </location>
</feature>
<proteinExistence type="predicted"/>
<evidence type="ECO:0000313" key="2">
    <source>
        <dbReference type="EMBL" id="MBW63650.1"/>
    </source>
</evidence>
<protein>
    <submittedName>
        <fullName evidence="2">Putative secreted protein</fullName>
    </submittedName>
</protein>
<feature type="chain" id="PRO_5014844050" evidence="1">
    <location>
        <begin position="21"/>
        <end position="70"/>
    </location>
</feature>
<dbReference type="AlphaFoldDB" id="A0A2M4CEA1"/>
<evidence type="ECO:0000256" key="1">
    <source>
        <dbReference type="SAM" id="SignalP"/>
    </source>
</evidence>